<gene>
    <name evidence="4" type="ORF">BQ4739_LOCUS6822</name>
</gene>
<dbReference type="InterPro" id="IPR058935">
    <property type="entry name" value="At4g15545-like_C"/>
</dbReference>
<dbReference type="Pfam" id="PF25972">
    <property type="entry name" value="At4g15545_C"/>
    <property type="match status" value="1"/>
</dbReference>
<dbReference type="EMBL" id="FNXT01000701">
    <property type="protein sequence ID" value="SZX66408.1"/>
    <property type="molecule type" value="Genomic_DNA"/>
</dbReference>
<dbReference type="AlphaFoldDB" id="A0A383VLI6"/>
<feature type="compositionally biased region" description="Low complexity" evidence="2">
    <location>
        <begin position="176"/>
        <end position="225"/>
    </location>
</feature>
<feature type="domain" description="At4g15545-like C-terminal" evidence="3">
    <location>
        <begin position="369"/>
        <end position="435"/>
    </location>
</feature>
<feature type="region of interest" description="Disordered" evidence="2">
    <location>
        <begin position="176"/>
        <end position="262"/>
    </location>
</feature>
<feature type="coiled-coil region" evidence="1">
    <location>
        <begin position="63"/>
        <end position="132"/>
    </location>
</feature>
<dbReference type="InterPro" id="IPR058936">
    <property type="entry name" value="At4g15545-like"/>
</dbReference>
<organism evidence="4 5">
    <name type="scientific">Tetradesmus obliquus</name>
    <name type="common">Green alga</name>
    <name type="synonym">Acutodesmus obliquus</name>
    <dbReference type="NCBI Taxonomy" id="3088"/>
    <lineage>
        <taxon>Eukaryota</taxon>
        <taxon>Viridiplantae</taxon>
        <taxon>Chlorophyta</taxon>
        <taxon>core chlorophytes</taxon>
        <taxon>Chlorophyceae</taxon>
        <taxon>CS clade</taxon>
        <taxon>Sphaeropleales</taxon>
        <taxon>Scenedesmaceae</taxon>
        <taxon>Tetradesmus</taxon>
    </lineage>
</organism>
<accession>A0A383VLI6</accession>
<protein>
    <recommendedName>
        <fullName evidence="3">At4g15545-like C-terminal domain-containing protein</fullName>
    </recommendedName>
</protein>
<keyword evidence="5" id="KW-1185">Reference proteome</keyword>
<evidence type="ECO:0000256" key="1">
    <source>
        <dbReference type="SAM" id="Coils"/>
    </source>
</evidence>
<proteinExistence type="predicted"/>
<dbReference type="PANTHER" id="PTHR47383">
    <property type="entry name" value="OS03G0659800 PROTEIN"/>
    <property type="match status" value="1"/>
</dbReference>
<reference evidence="4 5" key="1">
    <citation type="submission" date="2016-10" db="EMBL/GenBank/DDBJ databases">
        <authorList>
            <person name="Cai Z."/>
        </authorList>
    </citation>
    <scope>NUCLEOTIDE SEQUENCE [LARGE SCALE GENOMIC DNA]</scope>
</reference>
<dbReference type="PANTHER" id="PTHR47383:SF8">
    <property type="entry name" value="OS01G0768300 PROTEIN"/>
    <property type="match status" value="1"/>
</dbReference>
<sequence length="439" mass="46389">MADTYPSDCYVSPESGSLPGEVLAVLPTDAHLQLELAYKITCHAYGQQVSRLEHEGQQMQETLSQNQQVIKSLERRVAGLESEMHDHQQRARQGLAEQHKLVAEKNALIETVKRLNREVAKLEHFKKNLLQQLQDDDEADGLPPSMAAVDQTTERLVAEVLQSADGIAAAAASSGGQQANSQQYSQQQQQRYAQQYNEQQQYGEQQPMLQQQHQQKFSQQQQRFQPSSKVSPTKGLQAGALTAGGGRRHGSPGSSPNQQHPYAASHFQPIKSAAVASAPTSPYRQRGGPAISPQRPAAAAAADGGGGGGISTQMGGAVRFAVNSSGAGSTPSRGGTAGVAAAAAAGAAAAGRAAAGVAASGGGRGAASPRIDGKEFFRQARARLSYEQFSQFLVAIKELNAGRSSREDTLGAARALFGPANGDLYGLFEGLLMRHLTSL</sequence>
<evidence type="ECO:0000313" key="4">
    <source>
        <dbReference type="EMBL" id="SZX66408.1"/>
    </source>
</evidence>
<keyword evidence="1" id="KW-0175">Coiled coil</keyword>
<dbReference type="Proteomes" id="UP000256970">
    <property type="component" value="Unassembled WGS sequence"/>
</dbReference>
<evidence type="ECO:0000256" key="2">
    <source>
        <dbReference type="SAM" id="MobiDB-lite"/>
    </source>
</evidence>
<name>A0A383VLI6_TETOB</name>
<evidence type="ECO:0000313" key="5">
    <source>
        <dbReference type="Proteomes" id="UP000256970"/>
    </source>
</evidence>
<evidence type="ECO:0000259" key="3">
    <source>
        <dbReference type="Pfam" id="PF25972"/>
    </source>
</evidence>
<feature type="region of interest" description="Disordered" evidence="2">
    <location>
        <begin position="275"/>
        <end position="306"/>
    </location>
</feature>